<proteinExistence type="predicted"/>
<feature type="domain" description="Nitroreductase" evidence="2">
    <location>
        <begin position="90"/>
        <end position="290"/>
    </location>
</feature>
<sequence length="315" mass="34883">MKRNDIQRRLWDSLTSYWRWNRENLARNLSAFAGNGKHVIGTDGHVEGGSERDMGGGNSSMSSFFSSVPPSSSSSSSSLPLDAMKRVVHERRSCKRFDPTKPIDLDVVSELLAMTIRAPTSLNLQPWVAVVIHEEEQRETLSRAALGQPQPRDAPVTVVFAGDMEPEINAPAVLEMGLESGYYHSLYGAPYLRHAYYLLHGGPCEVMSHVKAIVSAWYSESTGNAMLSVPRNKQAYAWKQVMIPATTFLYLATAAGFDTAILEGFDEAQVRRVAGLPPRFTVPVIISVGYGAKNGFHSVRSPRFPTKHLVRWGKF</sequence>
<dbReference type="InterPro" id="IPR000415">
    <property type="entry name" value="Nitroreductase-like"/>
</dbReference>
<organism evidence="3 4">
    <name type="scientific">Trypanosoma cruzi marinkellei</name>
    <dbReference type="NCBI Taxonomy" id="85056"/>
    <lineage>
        <taxon>Eukaryota</taxon>
        <taxon>Discoba</taxon>
        <taxon>Euglenozoa</taxon>
        <taxon>Kinetoplastea</taxon>
        <taxon>Metakinetoplastina</taxon>
        <taxon>Trypanosomatida</taxon>
        <taxon>Trypanosomatidae</taxon>
        <taxon>Trypanosoma</taxon>
        <taxon>Schizotrypanum</taxon>
    </lineage>
</organism>
<feature type="region of interest" description="Disordered" evidence="1">
    <location>
        <begin position="44"/>
        <end position="79"/>
    </location>
</feature>
<evidence type="ECO:0000259" key="2">
    <source>
        <dbReference type="Pfam" id="PF00881"/>
    </source>
</evidence>
<accession>K2NMK8</accession>
<dbReference type="Gene3D" id="3.40.109.10">
    <property type="entry name" value="NADH Oxidase"/>
    <property type="match status" value="1"/>
</dbReference>
<dbReference type="PANTHER" id="PTHR43543:SF1">
    <property type="entry name" value="MALONIC SEMIALDEHYDE REDUCTASE RUTE-RELATED"/>
    <property type="match status" value="1"/>
</dbReference>
<dbReference type="Pfam" id="PF00881">
    <property type="entry name" value="Nitroreductase"/>
    <property type="match status" value="1"/>
</dbReference>
<evidence type="ECO:0000256" key="1">
    <source>
        <dbReference type="SAM" id="MobiDB-lite"/>
    </source>
</evidence>
<reference evidence="3 4" key="1">
    <citation type="journal article" date="2012" name="BMC Genomics">
        <title>Comparative genomic analysis of human infective Trypanosoma cruzi lineages with the bat-restricted subspecies T. cruzi marinkellei.</title>
        <authorList>
            <person name="Franzen O."/>
            <person name="Talavera-Lopez C."/>
            <person name="Ochaya S."/>
            <person name="Butler C.E."/>
            <person name="Messenger L.A."/>
            <person name="Lewis M.D."/>
            <person name="Llewellyn M.S."/>
            <person name="Marinkelle C.J."/>
            <person name="Tyler K.M."/>
            <person name="Miles M.A."/>
            <person name="Andersson B."/>
        </authorList>
    </citation>
    <scope>NUCLEOTIDE SEQUENCE [LARGE SCALE GENOMIC DNA]</scope>
    <source>
        <strain evidence="3 4">B7</strain>
    </source>
</reference>
<dbReference type="EMBL" id="AHKC01001870">
    <property type="protein sequence ID" value="EKF39034.1"/>
    <property type="molecule type" value="Genomic_DNA"/>
</dbReference>
<dbReference type="Proteomes" id="UP000007350">
    <property type="component" value="Unassembled WGS sequence"/>
</dbReference>
<evidence type="ECO:0000313" key="4">
    <source>
        <dbReference type="Proteomes" id="UP000007350"/>
    </source>
</evidence>
<dbReference type="InterPro" id="IPR029479">
    <property type="entry name" value="Nitroreductase"/>
</dbReference>
<dbReference type="SUPFAM" id="SSF55469">
    <property type="entry name" value="FMN-dependent nitroreductase-like"/>
    <property type="match status" value="1"/>
</dbReference>
<evidence type="ECO:0000313" key="3">
    <source>
        <dbReference type="EMBL" id="EKF39034.1"/>
    </source>
</evidence>
<gene>
    <name evidence="3" type="ORF">MOQ_000742</name>
</gene>
<dbReference type="AlphaFoldDB" id="K2NMK8"/>
<dbReference type="GO" id="GO:0016491">
    <property type="term" value="F:oxidoreductase activity"/>
    <property type="evidence" value="ECO:0007669"/>
    <property type="project" value="InterPro"/>
</dbReference>
<protein>
    <submittedName>
        <fullName evidence="3">Nitroreductase</fullName>
    </submittedName>
</protein>
<feature type="compositionally biased region" description="Basic and acidic residues" evidence="1">
    <location>
        <begin position="44"/>
        <end position="54"/>
    </location>
</feature>
<keyword evidence="4" id="KW-1185">Reference proteome</keyword>
<dbReference type="InterPro" id="IPR050461">
    <property type="entry name" value="Nitroreductase_HadB/RutE"/>
</dbReference>
<comment type="caution">
    <text evidence="3">The sequence shown here is derived from an EMBL/GenBank/DDBJ whole genome shotgun (WGS) entry which is preliminary data.</text>
</comment>
<dbReference type="PANTHER" id="PTHR43543">
    <property type="entry name" value="MALONIC SEMIALDEHYDE REDUCTASE RUTE-RELATED"/>
    <property type="match status" value="1"/>
</dbReference>
<dbReference type="OrthoDB" id="41362at2759"/>
<feature type="compositionally biased region" description="Low complexity" evidence="1">
    <location>
        <begin position="59"/>
        <end position="78"/>
    </location>
</feature>
<name>K2NMK8_TRYCR</name>